<proteinExistence type="predicted"/>
<dbReference type="OrthoDB" id="70899at2759"/>
<name>A0A485LCT8_9STRA</name>
<dbReference type="PANTHER" id="PTHR28608">
    <property type="entry name" value="INTEGRATOR COMPLEX SUBUNIT 2"/>
    <property type="match status" value="1"/>
</dbReference>
<reference evidence="2 3" key="1">
    <citation type="submission" date="2019-03" db="EMBL/GenBank/DDBJ databases">
        <authorList>
            <person name="Gaulin E."/>
            <person name="Dumas B."/>
        </authorList>
    </citation>
    <scope>NUCLEOTIDE SEQUENCE [LARGE SCALE GENOMIC DNA]</scope>
    <source>
        <strain evidence="2">CBS 568.67</strain>
    </source>
</reference>
<gene>
    <name evidence="2" type="primary">Aste57867_19437</name>
    <name evidence="1" type="ORF">As57867_019373</name>
    <name evidence="2" type="ORF">ASTE57867_19437</name>
</gene>
<dbReference type="InterPro" id="IPR029321">
    <property type="entry name" value="INTS2"/>
</dbReference>
<dbReference type="PANTHER" id="PTHR28608:SF1">
    <property type="entry name" value="INTEGRATOR COMPLEX SUBUNIT 2"/>
    <property type="match status" value="1"/>
</dbReference>
<evidence type="ECO:0000313" key="2">
    <source>
        <dbReference type="EMBL" id="VFT96150.1"/>
    </source>
</evidence>
<dbReference type="GO" id="GO:0034472">
    <property type="term" value="P:snRNA 3'-end processing"/>
    <property type="evidence" value="ECO:0007669"/>
    <property type="project" value="TreeGrafter"/>
</dbReference>
<dbReference type="Pfam" id="PF14750">
    <property type="entry name" value="INTS2"/>
    <property type="match status" value="1"/>
</dbReference>
<reference evidence="1" key="2">
    <citation type="submission" date="2019-06" db="EMBL/GenBank/DDBJ databases">
        <title>Genomics analysis of Aphanomyces spp. identifies a new class of oomycete effector associated with host adaptation.</title>
        <authorList>
            <person name="Gaulin E."/>
        </authorList>
    </citation>
    <scope>NUCLEOTIDE SEQUENCE</scope>
    <source>
        <strain evidence="1">CBS 578.67</strain>
    </source>
</reference>
<dbReference type="EMBL" id="CAADRA010006542">
    <property type="protein sequence ID" value="VFT96150.1"/>
    <property type="molecule type" value="Genomic_DNA"/>
</dbReference>
<sequence>MSAATSLHALLTSQATSVPSEEGDVDMSMGRIADVQPFIPLFTRLLHAQVTRTSKANRIHLQDVLFDQPDATVGKQYAVAFRRIASFDDILQKASSHDTAIFPDAGDELARIESVLGTLHRAIASREGSPAKMASHLPWGAFANPSHALELKCILCHALARDWLALPSLVPVLLATPVGTTLLVGIVENDPSAFPTVLDLILATFKKADADLFDTTHAMLLALGALSPAHAMRIRAQCIESDTSVAAVAAIDLTCSLVHDEPTFVCGLMRGGTNPAFWSVVTDTTATTTTPTPVRAKAAAVVADLRRRLLARLEVVSTLPRVHLLGLLRAYCGLVGRGALVPTDAEVTLLFRAIACAARPSLPERFVQLAFATAVLVCLAKADDARVMKESRQLIKSLYDLDSTHSGSLFTMTALLLYTKPAMVVDVLRSVLDSSVVIPTDRIAMFGEGVLKLDFTEHVMVHGLLAMTPQEDINATMTSPTREMTLRVAYSLLCERSYVRHKVNPTDWVLSQVHAATLPVHPILPNLMLELVENHVAAYDMSAQKSSIPALRAAVVLDAITAVVTHPDPRRAPRVWTRAVLVLVYVLHFNRRYIKDNTAASRKYELHALPVARIFRAVVHASHVGAAFEFVFPLLSRLLLDECPHVLQPLAPPPIVLALPSAALEHAFGHLKASVMLSTDEMPAVRDLLLALDTAPPSQVVSWLDSIVACVLPAAMGALDEPQVSIFAPPSDKLARPATPLAFPDICGLVEAVWTRTLPHHPTPDALKLRLVNALCPGASLSFQNVLEEPFSIIRCDPRVWRHSPLLSLLLDLLTSFRDLSGLHLRQLNTDDAALHASSNMDVGQYILVQDSIMAHALLNVLGRLATEEAFAPCHRLYRWLDTLFRQNPTLLLAVHSQGYDVTLVPLLVSHLTCLYDLMPSMPDLLNSNDLDKLTFRCALAAHLFRKYPDAVSISVLKSVVAKVKLVFDTDRSQTSDKLLSPPVLEFLAAVLPALGAMAVSFPDVAEECVQLLLKLRAQMTHQASDTLNTNAAVAHLDATVHRVFAQIVRSSHE</sequence>
<keyword evidence="3" id="KW-1185">Reference proteome</keyword>
<protein>
    <submittedName>
        <fullName evidence="2">Aste57867_19437 protein</fullName>
    </submittedName>
</protein>
<evidence type="ECO:0000313" key="3">
    <source>
        <dbReference type="Proteomes" id="UP000332933"/>
    </source>
</evidence>
<dbReference type="EMBL" id="VJMH01006521">
    <property type="protein sequence ID" value="KAF0689056.1"/>
    <property type="molecule type" value="Genomic_DNA"/>
</dbReference>
<dbReference type="GO" id="GO:0032039">
    <property type="term" value="C:integrator complex"/>
    <property type="evidence" value="ECO:0007669"/>
    <property type="project" value="InterPro"/>
</dbReference>
<evidence type="ECO:0000313" key="1">
    <source>
        <dbReference type="EMBL" id="KAF0689056.1"/>
    </source>
</evidence>
<accession>A0A485LCT8</accession>
<dbReference type="AlphaFoldDB" id="A0A485LCT8"/>
<organism evidence="2 3">
    <name type="scientific">Aphanomyces stellatus</name>
    <dbReference type="NCBI Taxonomy" id="120398"/>
    <lineage>
        <taxon>Eukaryota</taxon>
        <taxon>Sar</taxon>
        <taxon>Stramenopiles</taxon>
        <taxon>Oomycota</taxon>
        <taxon>Saprolegniomycetes</taxon>
        <taxon>Saprolegniales</taxon>
        <taxon>Verrucalvaceae</taxon>
        <taxon>Aphanomyces</taxon>
    </lineage>
</organism>
<dbReference type="Proteomes" id="UP000332933">
    <property type="component" value="Unassembled WGS sequence"/>
</dbReference>